<dbReference type="OrthoDB" id="3234010at2"/>
<sequence length="262" mass="29002">MTCPMCNNPSTPTICRTCKRQTAQDLAWLANNCDDLEHYRLNRAYGKHAANSGGGRRTEAPTPVREAIYDALYVDRYRNLKQTLNTWAMCFSQPPAPEGCLAQQARILDGLDLWTPGKTAASAIYAAETHILVTRLCAILANMDETRIHLGICPNPECARPVYAAADAREATCAHCNNTWTATILRRATDAQLCETDAEGTAGELALMLDQVGIEVAASTIRSWASRGKLMPILDKNGHATKRYKLTDAYRLTDTYRQQHLD</sequence>
<reference evidence="1 2" key="1">
    <citation type="submission" date="2018-09" db="EMBL/GenBank/DDBJ databases">
        <title>Characterization of the phylogenetic diversity of five novel species belonging to the genus Bifidobacterium.</title>
        <authorList>
            <person name="Lugli G.A."/>
            <person name="Duranti S."/>
            <person name="Milani C."/>
        </authorList>
    </citation>
    <scope>NUCLEOTIDE SEQUENCE [LARGE SCALE GENOMIC DNA]</scope>
    <source>
        <strain evidence="1 2">2020B</strain>
    </source>
</reference>
<evidence type="ECO:0000313" key="2">
    <source>
        <dbReference type="Proteomes" id="UP000288052"/>
    </source>
</evidence>
<comment type="caution">
    <text evidence="1">The sequence shown here is derived from an EMBL/GenBank/DDBJ whole genome shotgun (WGS) entry which is preliminary data.</text>
</comment>
<organism evidence="1 2">
    <name type="scientific">Bifidobacterium castoris</name>
    <dbReference type="NCBI Taxonomy" id="2306972"/>
    <lineage>
        <taxon>Bacteria</taxon>
        <taxon>Bacillati</taxon>
        <taxon>Actinomycetota</taxon>
        <taxon>Actinomycetes</taxon>
        <taxon>Bifidobacteriales</taxon>
        <taxon>Bifidobacteriaceae</taxon>
        <taxon>Bifidobacterium</taxon>
    </lineage>
</organism>
<name>A0A430F4E9_9BIFI</name>
<dbReference type="Proteomes" id="UP000288052">
    <property type="component" value="Unassembled WGS sequence"/>
</dbReference>
<dbReference type="RefSeq" id="WP_126032921.1">
    <property type="nucleotide sequence ID" value="NZ_QXGI01000012.1"/>
</dbReference>
<gene>
    <name evidence="1" type="ORF">D2E22_1964</name>
</gene>
<dbReference type="EMBL" id="QXGI01000012">
    <property type="protein sequence ID" value="RSX44678.1"/>
    <property type="molecule type" value="Genomic_DNA"/>
</dbReference>
<keyword evidence="2" id="KW-1185">Reference proteome</keyword>
<protein>
    <submittedName>
        <fullName evidence="1">PhnA protein</fullName>
    </submittedName>
</protein>
<accession>A0A430F4E9</accession>
<dbReference type="AlphaFoldDB" id="A0A430F4E9"/>
<proteinExistence type="predicted"/>
<evidence type="ECO:0000313" key="1">
    <source>
        <dbReference type="EMBL" id="RSX44678.1"/>
    </source>
</evidence>